<name>A0A7C2MHD2_9FLAO</name>
<evidence type="ECO:0000313" key="2">
    <source>
        <dbReference type="EMBL" id="HER40857.1"/>
    </source>
</evidence>
<dbReference type="InterPro" id="IPR008023">
    <property type="entry name" value="DUF748"/>
</dbReference>
<feature type="non-terminal residue" evidence="2">
    <location>
        <position position="238"/>
    </location>
</feature>
<comment type="caution">
    <text evidence="2">The sequence shown here is derived from an EMBL/GenBank/DDBJ whole genome shotgun (WGS) entry which is preliminary data.</text>
</comment>
<dbReference type="AlphaFoldDB" id="A0A7C2MHD2"/>
<keyword evidence="1" id="KW-1133">Transmembrane helix</keyword>
<dbReference type="Proteomes" id="UP000885753">
    <property type="component" value="Unassembled WGS sequence"/>
</dbReference>
<dbReference type="Pfam" id="PF05359">
    <property type="entry name" value="DUF748"/>
    <property type="match status" value="1"/>
</dbReference>
<organism evidence="2">
    <name type="scientific">Salinimicrobium catena</name>
    <dbReference type="NCBI Taxonomy" id="390640"/>
    <lineage>
        <taxon>Bacteria</taxon>
        <taxon>Pseudomonadati</taxon>
        <taxon>Bacteroidota</taxon>
        <taxon>Flavobacteriia</taxon>
        <taxon>Flavobacteriales</taxon>
        <taxon>Flavobacteriaceae</taxon>
        <taxon>Salinimicrobium</taxon>
    </lineage>
</organism>
<protein>
    <submittedName>
        <fullName evidence="2">Translocation/assembly module TamB</fullName>
    </submittedName>
</protein>
<keyword evidence="1" id="KW-0812">Transmembrane</keyword>
<feature type="transmembrane region" description="Helical" evidence="1">
    <location>
        <begin position="20"/>
        <end position="38"/>
    </location>
</feature>
<dbReference type="InterPro" id="IPR052894">
    <property type="entry name" value="AsmA-related"/>
</dbReference>
<sequence>MESKDKEQKKKKKGSGLKLFGKILLGIFIFLVLLVLFVRSPWGQGIIVDRIVSYISNKTGTEVSIDRLFITFSGDINMEGLYLEDEQGDTLVYSRELEADIPIWPIINGEGISIDNLEWKGVRANLSRKDTVNGFNYQFLMDAFAPADTTATATTPKDTTAASMNFSLGDIALSDFKVKFDDQVAGIQSRLNLGKLKVEMQEFSMDSMRFEVGEALLKNTRFRYSQTKPFPEPEEQKD</sequence>
<dbReference type="EMBL" id="DSEE01000476">
    <property type="protein sequence ID" value="HER40857.1"/>
    <property type="molecule type" value="Genomic_DNA"/>
</dbReference>
<dbReference type="GO" id="GO:0090313">
    <property type="term" value="P:regulation of protein targeting to membrane"/>
    <property type="evidence" value="ECO:0007669"/>
    <property type="project" value="TreeGrafter"/>
</dbReference>
<dbReference type="PANTHER" id="PTHR30441:SF8">
    <property type="entry name" value="DUF748 DOMAIN-CONTAINING PROTEIN"/>
    <property type="match status" value="1"/>
</dbReference>
<keyword evidence="1" id="KW-0472">Membrane</keyword>
<dbReference type="PANTHER" id="PTHR30441">
    <property type="entry name" value="DUF748 DOMAIN-CONTAINING PROTEIN"/>
    <property type="match status" value="1"/>
</dbReference>
<accession>A0A7C2MHD2</accession>
<proteinExistence type="predicted"/>
<evidence type="ECO:0000256" key="1">
    <source>
        <dbReference type="SAM" id="Phobius"/>
    </source>
</evidence>
<gene>
    <name evidence="2" type="ORF">ENO10_06520</name>
</gene>
<dbReference type="GO" id="GO:0005886">
    <property type="term" value="C:plasma membrane"/>
    <property type="evidence" value="ECO:0007669"/>
    <property type="project" value="TreeGrafter"/>
</dbReference>
<reference evidence="2" key="1">
    <citation type="journal article" date="2020" name="mSystems">
        <title>Genome- and Community-Level Interaction Insights into Carbon Utilization and Element Cycling Functions of Hydrothermarchaeota in Hydrothermal Sediment.</title>
        <authorList>
            <person name="Zhou Z."/>
            <person name="Liu Y."/>
            <person name="Xu W."/>
            <person name="Pan J."/>
            <person name="Luo Z.H."/>
            <person name="Li M."/>
        </authorList>
    </citation>
    <scope>NUCLEOTIDE SEQUENCE [LARGE SCALE GENOMIC DNA]</scope>
    <source>
        <strain evidence="2">SpSt-1235</strain>
    </source>
</reference>